<dbReference type="AlphaFoldDB" id="D9CIV9"/>
<evidence type="ECO:0000256" key="1">
    <source>
        <dbReference type="SAM" id="MobiDB-lite"/>
    </source>
</evidence>
<feature type="region of interest" description="Disordered" evidence="1">
    <location>
        <begin position="919"/>
        <end position="940"/>
    </location>
</feature>
<evidence type="ECO:0000313" key="3">
    <source>
        <dbReference type="EMBL" id="ADI46897.1"/>
    </source>
</evidence>
<gene>
    <name evidence="3" type="primary">VPS53Af</name>
</gene>
<name>D9CIV9_VOLCA</name>
<feature type="region of interest" description="Disordered" evidence="1">
    <location>
        <begin position="763"/>
        <end position="785"/>
    </location>
</feature>
<feature type="domain" description="Vps53 N-terminal" evidence="2">
    <location>
        <begin position="60"/>
        <end position="295"/>
    </location>
</feature>
<feature type="compositionally biased region" description="Low complexity" evidence="1">
    <location>
        <begin position="459"/>
        <end position="480"/>
    </location>
</feature>
<feature type="domain" description="Vps53 N-terminal" evidence="2">
    <location>
        <begin position="320"/>
        <end position="550"/>
    </location>
</feature>
<feature type="region of interest" description="Disordered" evidence="1">
    <location>
        <begin position="1"/>
        <end position="25"/>
    </location>
</feature>
<organism evidence="3">
    <name type="scientific">Volvox carteri f. nagariensis</name>
    <dbReference type="NCBI Taxonomy" id="3068"/>
    <lineage>
        <taxon>Eukaryota</taxon>
        <taxon>Viridiplantae</taxon>
        <taxon>Chlorophyta</taxon>
        <taxon>core chlorophytes</taxon>
        <taxon>Chlorophyceae</taxon>
        <taxon>CS clade</taxon>
        <taxon>Chlamydomonadales</taxon>
        <taxon>Volvocaceae</taxon>
        <taxon>Volvox</taxon>
    </lineage>
</organism>
<feature type="compositionally biased region" description="Gly residues" evidence="1">
    <location>
        <begin position="411"/>
        <end position="421"/>
    </location>
</feature>
<feature type="region of interest" description="Disordered" evidence="1">
    <location>
        <begin position="459"/>
        <end position="481"/>
    </location>
</feature>
<dbReference type="PANTHER" id="PTHR12820">
    <property type="entry name" value="VACUOLAR SORTING PROTEIN 53"/>
    <property type="match status" value="1"/>
</dbReference>
<accession>D9CIV9</accession>
<protein>
    <submittedName>
        <fullName evidence="3">VPS53Af</fullName>
    </submittedName>
</protein>
<dbReference type="Pfam" id="PF04100">
    <property type="entry name" value="Vps53_N"/>
    <property type="match status" value="2"/>
</dbReference>
<dbReference type="PANTHER" id="PTHR12820:SF0">
    <property type="entry name" value="VACUOLAR PROTEIN SORTING-ASSOCIATED PROTEIN 53 HOMOLOG"/>
    <property type="match status" value="1"/>
</dbReference>
<reference evidence="3" key="1">
    <citation type="journal article" date="2010" name="Science">
        <title>Evolution of an expanded sex-determining locus in Volvox.</title>
        <authorList>
            <person name="Ferris P."/>
            <person name="Olson B.J."/>
            <person name="De Hoff P.L."/>
            <person name="Douglass S."/>
            <person name="Casero D."/>
            <person name="Prochnik S."/>
            <person name="Geng S."/>
            <person name="Rai R."/>
            <person name="Grimwood J."/>
            <person name="Schmutz J."/>
            <person name="Nishii I."/>
            <person name="Hamaji T."/>
            <person name="Nozaki H."/>
            <person name="Pellegrini M."/>
            <person name="Umen J.G."/>
        </authorList>
    </citation>
    <scope>NUCLEOTIDE SEQUENCE</scope>
    <source>
        <strain evidence="3">Eve</strain>
    </source>
</reference>
<dbReference type="GO" id="GO:0000938">
    <property type="term" value="C:GARP complex"/>
    <property type="evidence" value="ECO:0007669"/>
    <property type="project" value="InterPro"/>
</dbReference>
<proteinExistence type="predicted"/>
<dbReference type="InterPro" id="IPR007234">
    <property type="entry name" value="Vps53_N"/>
</dbReference>
<dbReference type="GO" id="GO:0042147">
    <property type="term" value="P:retrograde transport, endosome to Golgi"/>
    <property type="evidence" value="ECO:0007669"/>
    <property type="project" value="InterPro"/>
</dbReference>
<evidence type="ECO:0000259" key="2">
    <source>
        <dbReference type="Pfam" id="PF04100"/>
    </source>
</evidence>
<dbReference type="GO" id="GO:0005829">
    <property type="term" value="C:cytosol"/>
    <property type="evidence" value="ECO:0007669"/>
    <property type="project" value="GOC"/>
</dbReference>
<dbReference type="EMBL" id="GU784915">
    <property type="protein sequence ID" value="ADI46897.1"/>
    <property type="molecule type" value="Genomic_DNA"/>
</dbReference>
<dbReference type="InterPro" id="IPR039766">
    <property type="entry name" value="Vps53"/>
</dbReference>
<sequence length="940" mass="101808">MASTPPRGAQIPGGAMASPPSGRTNIERRTSLEQQAKLQLQLTILRMPSCKRADLFDSEDFEPTKLINQLYPDESSLTDLDKFVTVLKKQIQQVDQEIFNAVRSQGGAHARARQDLTVAHGQIEELFTKIRDIQRKSEESEVTVQEICRDIKKLDYAKKHLTNSITALRRLAMLTAAVTDLEALCDRRDQYRKCANLVEAVHQLMEYFQQYEAISKVRSIALRLAAVEAKLQYAVLNDFKILIGGPANDGLKMPPENLERLATACLVVDVLGKEVQDQVMDWLCDREMSIYQSAFGGAVGMMVGATAAADDRGAAVAAAHATRLDKFEQRFVWFRERLKEKREVWGVFPQHWKVPQMLCLTFCKITKAHLKRILSDEEALAGLRSDVGPLLKAVVATNRFERDMAALFGGGGGRQGAGGGADDGDDDSDPGGGGGADSMSASEARRRLEKFRARMKAEQQAARAAKDQQQQQQAGTAVARAGDRVREAREEVIKEVFEGAVSGESIRWFELLWYIALASISEAFEGVLVQYYVDQEERELLEALDGAVREEVERRWLPDEEEGVVTGRGTRVLQSANKIFFRIRASLTRCSKNVSRGPTLVALAQLFRRVLSGYAAELMRRLPKTAAGGTSANPAVVGGSTHCCTRMYSCFLIAPCSQPCCPSASHVRLPLLLLPGQVLLDCAPPLGAGLEAANLSFMCDKVARMFVPRLREAIFRLRRVADGGMMQLAIDMDAVRRSLLEFPRVARSASELVGAPHGAAAAAAGVDGGGRDSSGGAEQQQHDQDLPAFTTYVEREMGHVVALVKVLQSRPEQLVDNYLLLMPPAAQSLMEFQRLCDLKSSLFQGRIGSIGSGGDPTSSSGTAGGGTFAVSFPSATAASTPTAAAAGAFFKETAAKTKEGFARFGNFIRVANALTGINESAGSGGGGGGGGEGMSSSSHH</sequence>
<feature type="region of interest" description="Disordered" evidence="1">
    <location>
        <begin position="411"/>
        <end position="442"/>
    </location>
</feature>
<feature type="compositionally biased region" description="Gly residues" evidence="1">
    <location>
        <begin position="922"/>
        <end position="933"/>
    </location>
</feature>